<dbReference type="STRING" id="1552.A7L45_17350"/>
<name>A0A1J0GK25_9CLOT</name>
<accession>A0A1J0GK25</accession>
<dbReference type="Proteomes" id="UP000182569">
    <property type="component" value="Chromosome"/>
</dbReference>
<sequence>MEKDNTLASDKKATSEGTEEAITIVSDVTKENVEKTINGVKDVAKNVKSKAKKVTTAVKKTAAKRTISKKIDVGLYVQYQGKEISKGTILEEVYKEWTKSHKITELKTLDVYIKVEEDTAYCLVNGEIKINIKLS</sequence>
<evidence type="ECO:0000313" key="1">
    <source>
        <dbReference type="EMBL" id="APC41709.1"/>
    </source>
</evidence>
<dbReference type="KEGG" id="ceu:A7L45_17350"/>
<dbReference type="OrthoDB" id="1711086at2"/>
<proteinExistence type="predicted"/>
<dbReference type="RefSeq" id="WP_071614002.1">
    <property type="nucleotide sequence ID" value="NZ_CP015756.1"/>
</dbReference>
<dbReference type="Pfam" id="PF20069">
    <property type="entry name" value="DUF6465"/>
    <property type="match status" value="1"/>
</dbReference>
<protein>
    <submittedName>
        <fullName evidence="1">Uncharacterized protein</fullName>
    </submittedName>
</protein>
<dbReference type="InterPro" id="IPR046313">
    <property type="entry name" value="DUF6465"/>
</dbReference>
<evidence type="ECO:0000313" key="2">
    <source>
        <dbReference type="Proteomes" id="UP000182569"/>
    </source>
</evidence>
<organism evidence="1 2">
    <name type="scientific">Clostridium estertheticum subsp. estertheticum</name>
    <dbReference type="NCBI Taxonomy" id="1552"/>
    <lineage>
        <taxon>Bacteria</taxon>
        <taxon>Bacillati</taxon>
        <taxon>Bacillota</taxon>
        <taxon>Clostridia</taxon>
        <taxon>Eubacteriales</taxon>
        <taxon>Clostridiaceae</taxon>
        <taxon>Clostridium</taxon>
    </lineage>
</organism>
<dbReference type="EMBL" id="CP015756">
    <property type="protein sequence ID" value="APC41709.1"/>
    <property type="molecule type" value="Genomic_DNA"/>
</dbReference>
<dbReference type="AlphaFoldDB" id="A0A1J0GK25"/>
<gene>
    <name evidence="1" type="ORF">A7L45_17350</name>
</gene>
<keyword evidence="2" id="KW-1185">Reference proteome</keyword>
<reference evidence="2" key="1">
    <citation type="journal article" date="2016" name="Front. Microbiol.">
        <title>Complete Genome Sequence of Clostridium estertheticum DSM 8809, a Microbe Identified in Spoiled Vacuum Packed Beef.</title>
        <authorList>
            <person name="Yu Z."/>
            <person name="Gunn L."/>
            <person name="Brennan E."/>
            <person name="Reid R."/>
            <person name="Wall P.G."/>
            <person name="Gaora O.P."/>
            <person name="Hurley D."/>
            <person name="Bolton D."/>
            <person name="Fanning S."/>
        </authorList>
    </citation>
    <scope>NUCLEOTIDE SEQUENCE [LARGE SCALE GENOMIC DNA]</scope>
    <source>
        <strain evidence="2">DSM 8809</strain>
    </source>
</reference>